<dbReference type="PANTHER" id="PTHR34039">
    <property type="entry name" value="UPF0102 PROTEIN YRAN"/>
    <property type="match status" value="1"/>
</dbReference>
<protein>
    <submittedName>
        <fullName evidence="2">Endonuclease</fullName>
    </submittedName>
</protein>
<dbReference type="PANTHER" id="PTHR34039:SF1">
    <property type="entry name" value="UPF0102 PROTEIN YRAN"/>
    <property type="match status" value="1"/>
</dbReference>
<dbReference type="RefSeq" id="WP_103265865.1">
    <property type="nucleotide sequence ID" value="NZ_CABMLE010000021.1"/>
</dbReference>
<dbReference type="GO" id="GO:0004519">
    <property type="term" value="F:endonuclease activity"/>
    <property type="evidence" value="ECO:0007669"/>
    <property type="project" value="UniProtKB-KW"/>
</dbReference>
<name>A0A2K2U8X5_9ACTN</name>
<dbReference type="OrthoDB" id="3191951at2"/>
<proteinExistence type="inferred from homology"/>
<comment type="caution">
    <text evidence="2">The sequence shown here is derived from an EMBL/GenBank/DDBJ whole genome shotgun (WGS) entry which is preliminary data.</text>
</comment>
<organism evidence="2 3">
    <name type="scientific">Enteroscipio rubneri</name>
    <dbReference type="NCBI Taxonomy" id="2070686"/>
    <lineage>
        <taxon>Bacteria</taxon>
        <taxon>Bacillati</taxon>
        <taxon>Actinomycetota</taxon>
        <taxon>Coriobacteriia</taxon>
        <taxon>Eggerthellales</taxon>
        <taxon>Eggerthellaceae</taxon>
        <taxon>Enteroscipio</taxon>
    </lineage>
</organism>
<evidence type="ECO:0000313" key="3">
    <source>
        <dbReference type="Proteomes" id="UP000236197"/>
    </source>
</evidence>
<dbReference type="Pfam" id="PF02021">
    <property type="entry name" value="UPF0102"/>
    <property type="match status" value="1"/>
</dbReference>
<dbReference type="Gene3D" id="3.40.1350.10">
    <property type="match status" value="1"/>
</dbReference>
<dbReference type="EMBL" id="PPEK01000021">
    <property type="protein sequence ID" value="PNV66781.1"/>
    <property type="molecule type" value="Genomic_DNA"/>
</dbReference>
<reference evidence="3" key="1">
    <citation type="submission" date="2018-01" db="EMBL/GenBank/DDBJ databases">
        <title>Rubneribacter badeniensis gen. nov., sp. nov., and Colonibacter rubneri, gen. nov., sp. nov., WGS of new members of the Eggerthellaceae.</title>
        <authorList>
            <person name="Danylec N."/>
            <person name="Stoll D.A."/>
            <person name="Doetsch A."/>
            <person name="Kulling S.E."/>
            <person name="Huch M."/>
        </authorList>
    </citation>
    <scope>NUCLEOTIDE SEQUENCE [LARGE SCALE GENOMIC DNA]</scope>
    <source>
        <strain evidence="3">ResAG-96</strain>
    </source>
</reference>
<dbReference type="InterPro" id="IPR011856">
    <property type="entry name" value="tRNA_endonuc-like_dom_sf"/>
</dbReference>
<dbReference type="InterPro" id="IPR003509">
    <property type="entry name" value="UPF0102_YraN-like"/>
</dbReference>
<dbReference type="InterPro" id="IPR011335">
    <property type="entry name" value="Restrct_endonuc-II-like"/>
</dbReference>
<dbReference type="GO" id="GO:0003676">
    <property type="term" value="F:nucleic acid binding"/>
    <property type="evidence" value="ECO:0007669"/>
    <property type="project" value="InterPro"/>
</dbReference>
<keyword evidence="2" id="KW-0255">Endonuclease</keyword>
<gene>
    <name evidence="2" type="ORF">C2L71_11305</name>
</gene>
<dbReference type="AlphaFoldDB" id="A0A2K2U8X5"/>
<dbReference type="Proteomes" id="UP000236197">
    <property type="component" value="Unassembled WGS sequence"/>
</dbReference>
<evidence type="ECO:0000256" key="1">
    <source>
        <dbReference type="ARBA" id="ARBA00006738"/>
    </source>
</evidence>
<dbReference type="SUPFAM" id="SSF52980">
    <property type="entry name" value="Restriction endonuclease-like"/>
    <property type="match status" value="1"/>
</dbReference>
<sequence>MTEKIQERAIEAAAKFVDRRGYEVLDKAWSAEEGISVDLVARDGDAIVFIDVAAREGIDKGLPEEDPAGCRQRMEIAAARWLAEHAEELADITVRFDLIALMVIDDKRALLRHHINALGCGEFADSAD</sequence>
<keyword evidence="2" id="KW-0378">Hydrolase</keyword>
<keyword evidence="3" id="KW-1185">Reference proteome</keyword>
<accession>A0A2K2U8X5</accession>
<evidence type="ECO:0000313" key="2">
    <source>
        <dbReference type="EMBL" id="PNV66781.1"/>
    </source>
</evidence>
<comment type="similarity">
    <text evidence="1">Belongs to the UPF0102 family.</text>
</comment>
<keyword evidence="2" id="KW-0540">Nuclease</keyword>